<evidence type="ECO:0000313" key="3">
    <source>
        <dbReference type="Proteomes" id="UP001208570"/>
    </source>
</evidence>
<evidence type="ECO:0000256" key="1">
    <source>
        <dbReference type="SAM" id="Phobius"/>
    </source>
</evidence>
<dbReference type="AlphaFoldDB" id="A0AAD9IU74"/>
<accession>A0AAD9IU74</accession>
<dbReference type="Proteomes" id="UP001208570">
    <property type="component" value="Unassembled WGS sequence"/>
</dbReference>
<reference evidence="2" key="1">
    <citation type="journal article" date="2023" name="Mol. Biol. Evol.">
        <title>Third-Generation Sequencing Reveals the Adaptive Role of the Epigenome in Three Deep-Sea Polychaetes.</title>
        <authorList>
            <person name="Perez M."/>
            <person name="Aroh O."/>
            <person name="Sun Y."/>
            <person name="Lan Y."/>
            <person name="Juniper S.K."/>
            <person name="Young C.R."/>
            <person name="Angers B."/>
            <person name="Qian P.Y."/>
        </authorList>
    </citation>
    <scope>NUCLEOTIDE SEQUENCE</scope>
    <source>
        <strain evidence="2">P08H-3</strain>
    </source>
</reference>
<evidence type="ECO:0000313" key="2">
    <source>
        <dbReference type="EMBL" id="KAK2140779.1"/>
    </source>
</evidence>
<feature type="transmembrane region" description="Helical" evidence="1">
    <location>
        <begin position="71"/>
        <end position="95"/>
    </location>
</feature>
<keyword evidence="1" id="KW-0472">Membrane</keyword>
<name>A0AAD9IU74_9ANNE</name>
<dbReference type="EMBL" id="JAODUP010001250">
    <property type="protein sequence ID" value="KAK2140779.1"/>
    <property type="molecule type" value="Genomic_DNA"/>
</dbReference>
<keyword evidence="1" id="KW-1133">Transmembrane helix</keyword>
<gene>
    <name evidence="2" type="ORF">LSH36_1249g00027</name>
</gene>
<comment type="caution">
    <text evidence="2">The sequence shown here is derived from an EMBL/GenBank/DDBJ whole genome shotgun (WGS) entry which is preliminary data.</text>
</comment>
<sequence length="265" mass="29807">MLYVEVYTGNLLSVCEVPSGKRRKRAAFSEFRTVNPALLKAVLSEKTDQLSSLVQTNVTLVEPSDSSINDIIIAVSCLGVIVAVAVVTIILVVLLRSSQRKKRRRRRQVPVPIQPKMTSYPPYNPSLIYANYVGSYPSTDSSYPFANYSGTSSYPTRYFTPRYGPYASVQDVYNTSPDISRRRGSIAGVRVSCLPGRALINDIQLVQYLSHPNHRQPCHHLDSTIIYHLSSQYIDQLIIVRIGVLVLVRSSRARRRIVKACLRIY</sequence>
<organism evidence="2 3">
    <name type="scientific">Paralvinella palmiformis</name>
    <dbReference type="NCBI Taxonomy" id="53620"/>
    <lineage>
        <taxon>Eukaryota</taxon>
        <taxon>Metazoa</taxon>
        <taxon>Spiralia</taxon>
        <taxon>Lophotrochozoa</taxon>
        <taxon>Annelida</taxon>
        <taxon>Polychaeta</taxon>
        <taxon>Sedentaria</taxon>
        <taxon>Canalipalpata</taxon>
        <taxon>Terebellida</taxon>
        <taxon>Terebelliformia</taxon>
        <taxon>Alvinellidae</taxon>
        <taxon>Paralvinella</taxon>
    </lineage>
</organism>
<keyword evidence="1" id="KW-0812">Transmembrane</keyword>
<protein>
    <submittedName>
        <fullName evidence="2">Uncharacterized protein</fullName>
    </submittedName>
</protein>
<proteinExistence type="predicted"/>
<keyword evidence="3" id="KW-1185">Reference proteome</keyword>